<organism evidence="1 2">
    <name type="scientific">Eruca vesicaria subsp. sativa</name>
    <name type="common">Garden rocket</name>
    <name type="synonym">Eruca sativa</name>
    <dbReference type="NCBI Taxonomy" id="29727"/>
    <lineage>
        <taxon>Eukaryota</taxon>
        <taxon>Viridiplantae</taxon>
        <taxon>Streptophyta</taxon>
        <taxon>Embryophyta</taxon>
        <taxon>Tracheophyta</taxon>
        <taxon>Spermatophyta</taxon>
        <taxon>Magnoliopsida</taxon>
        <taxon>eudicotyledons</taxon>
        <taxon>Gunneridae</taxon>
        <taxon>Pentapetalae</taxon>
        <taxon>rosids</taxon>
        <taxon>malvids</taxon>
        <taxon>Brassicales</taxon>
        <taxon>Brassicaceae</taxon>
        <taxon>Brassiceae</taxon>
        <taxon>Eruca</taxon>
    </lineage>
</organism>
<evidence type="ECO:0000313" key="2">
    <source>
        <dbReference type="Proteomes" id="UP001642260"/>
    </source>
</evidence>
<proteinExistence type="predicted"/>
<comment type="caution">
    <text evidence="1">The sequence shown here is derived from an EMBL/GenBank/DDBJ whole genome shotgun (WGS) entry which is preliminary data.</text>
</comment>
<dbReference type="Proteomes" id="UP001642260">
    <property type="component" value="Unassembled WGS sequence"/>
</dbReference>
<evidence type="ECO:0000313" key="1">
    <source>
        <dbReference type="EMBL" id="CAH8342473.1"/>
    </source>
</evidence>
<reference evidence="1 2" key="1">
    <citation type="submission" date="2022-03" db="EMBL/GenBank/DDBJ databases">
        <authorList>
            <person name="Macdonald S."/>
            <person name="Ahmed S."/>
            <person name="Newling K."/>
        </authorList>
    </citation>
    <scope>NUCLEOTIDE SEQUENCE [LARGE SCALE GENOMIC DNA]</scope>
</reference>
<protein>
    <submittedName>
        <fullName evidence="1">Uncharacterized protein</fullName>
    </submittedName>
</protein>
<accession>A0ABC8K017</accession>
<sequence>MIHYELQSASTTSHDSYKHSLLHHHLLPINRQFLIGTLFLTIRRLQTSSAALNNRTDNQPDNSTSTASTVSYSVPKDLFIYSKLSPWLLLAITTMPSYTSTKLHSFLCLFFRH</sequence>
<keyword evidence="2" id="KW-1185">Reference proteome</keyword>
<gene>
    <name evidence="1" type="ORF">ERUC_LOCUS15870</name>
</gene>
<name>A0ABC8K017_ERUVS</name>
<dbReference type="EMBL" id="CAKOAT010148487">
    <property type="protein sequence ID" value="CAH8342473.1"/>
    <property type="molecule type" value="Genomic_DNA"/>
</dbReference>
<dbReference type="AlphaFoldDB" id="A0ABC8K017"/>